<name>A0A0V0YN35_TRIPS</name>
<comment type="caution">
    <text evidence="1">The sequence shown here is derived from an EMBL/GenBank/DDBJ whole genome shotgun (WGS) entry which is preliminary data.</text>
</comment>
<evidence type="ECO:0008006" key="3">
    <source>
        <dbReference type="Google" id="ProtNLM"/>
    </source>
</evidence>
<organism evidence="1 2">
    <name type="scientific">Trichinella pseudospiralis</name>
    <name type="common">Parasitic roundworm</name>
    <dbReference type="NCBI Taxonomy" id="6337"/>
    <lineage>
        <taxon>Eukaryota</taxon>
        <taxon>Metazoa</taxon>
        <taxon>Ecdysozoa</taxon>
        <taxon>Nematoda</taxon>
        <taxon>Enoplea</taxon>
        <taxon>Dorylaimia</taxon>
        <taxon>Trichinellida</taxon>
        <taxon>Trichinellidae</taxon>
        <taxon>Trichinella</taxon>
    </lineage>
</organism>
<dbReference type="AlphaFoldDB" id="A0A0V0YN35"/>
<protein>
    <recommendedName>
        <fullName evidence="3">Apple domain-containing protein</fullName>
    </recommendedName>
</protein>
<accession>A0A0V0YN35</accession>
<reference evidence="1 2" key="1">
    <citation type="submission" date="2015-01" db="EMBL/GenBank/DDBJ databases">
        <title>Evolution of Trichinella species and genotypes.</title>
        <authorList>
            <person name="Korhonen P.K."/>
            <person name="Edoardo P."/>
            <person name="Giuseppe L.R."/>
            <person name="Gasser R.B."/>
        </authorList>
    </citation>
    <scope>NUCLEOTIDE SEQUENCE [LARGE SCALE GENOMIC DNA]</scope>
    <source>
        <strain evidence="1">ISS141</strain>
    </source>
</reference>
<evidence type="ECO:0000313" key="1">
    <source>
        <dbReference type="EMBL" id="KRY01769.1"/>
    </source>
</evidence>
<proteinExistence type="predicted"/>
<sequence>MLRHVKTCAIKNFKASPFLATQSVRRQSVIAYTASNLPLQILIHYEPFYASKAAIRLQLWDSSDDTECLKICLTSNRRDYCDAYYFSSIEQTCLTMRLKKQYALPKQHGHQIITKFYDGGCGSEIFTPKTEVVWSLTIPSTPQTLSHNVVHERKEEEEGKRDIVVCYNEAKSGVDSFDNLVTLHICAGDGNIGGRWFCGSTFWIAKG</sequence>
<gene>
    <name evidence="1" type="ORF">T4E_1787</name>
</gene>
<dbReference type="Proteomes" id="UP000054815">
    <property type="component" value="Unassembled WGS sequence"/>
</dbReference>
<dbReference type="EMBL" id="JYDU01000002">
    <property type="protein sequence ID" value="KRY01769.1"/>
    <property type="molecule type" value="Genomic_DNA"/>
</dbReference>
<evidence type="ECO:0000313" key="2">
    <source>
        <dbReference type="Proteomes" id="UP000054815"/>
    </source>
</evidence>